<evidence type="ECO:0000256" key="3">
    <source>
        <dbReference type="ARBA" id="ARBA00023125"/>
    </source>
</evidence>
<dbReference type="RefSeq" id="WP_255932182.1">
    <property type="nucleotide sequence ID" value="NZ_JANFNH010000054.1"/>
</dbReference>
<dbReference type="SMART" id="SM00421">
    <property type="entry name" value="HTH_LUXR"/>
    <property type="match status" value="1"/>
</dbReference>
<proteinExistence type="predicted"/>
<evidence type="ECO:0000256" key="1">
    <source>
        <dbReference type="ARBA" id="ARBA00022553"/>
    </source>
</evidence>
<comment type="caution">
    <text evidence="8">The sequence shown here is derived from an EMBL/GenBank/DDBJ whole genome shotgun (WGS) entry which is preliminary data.</text>
</comment>
<dbReference type="PROSITE" id="PS00622">
    <property type="entry name" value="HTH_LUXR_1"/>
    <property type="match status" value="1"/>
</dbReference>
<dbReference type="InterPro" id="IPR000792">
    <property type="entry name" value="Tscrpt_reg_LuxR_C"/>
</dbReference>
<dbReference type="InterPro" id="IPR039420">
    <property type="entry name" value="WalR-like"/>
</dbReference>
<feature type="modified residue" description="4-aspartylphosphate" evidence="5">
    <location>
        <position position="56"/>
    </location>
</feature>
<evidence type="ECO:0000313" key="9">
    <source>
        <dbReference type="Proteomes" id="UP001206206"/>
    </source>
</evidence>
<dbReference type="Pfam" id="PF00196">
    <property type="entry name" value="GerE"/>
    <property type="match status" value="1"/>
</dbReference>
<keyword evidence="3" id="KW-0238">DNA-binding</keyword>
<evidence type="ECO:0000256" key="5">
    <source>
        <dbReference type="PROSITE-ProRule" id="PRU00169"/>
    </source>
</evidence>
<dbReference type="PRINTS" id="PR00038">
    <property type="entry name" value="HTHLUXR"/>
</dbReference>
<dbReference type="EMBL" id="JANFNH010000054">
    <property type="protein sequence ID" value="MCQ4046024.1"/>
    <property type="molecule type" value="Genomic_DNA"/>
</dbReference>
<keyword evidence="2" id="KW-0805">Transcription regulation</keyword>
<feature type="domain" description="Response regulatory" evidence="7">
    <location>
        <begin position="5"/>
        <end position="118"/>
    </location>
</feature>
<dbReference type="PANTHER" id="PTHR43214">
    <property type="entry name" value="TWO-COMPONENT RESPONSE REGULATOR"/>
    <property type="match status" value="1"/>
</dbReference>
<dbReference type="SUPFAM" id="SSF46894">
    <property type="entry name" value="C-terminal effector domain of the bipartite response regulators"/>
    <property type="match status" value="1"/>
</dbReference>
<name>A0ABT1PKX9_9ACTN</name>
<dbReference type="PROSITE" id="PS50043">
    <property type="entry name" value="HTH_LUXR_2"/>
    <property type="match status" value="1"/>
</dbReference>
<dbReference type="Proteomes" id="UP001206206">
    <property type="component" value="Unassembled WGS sequence"/>
</dbReference>
<sequence length="239" mass="25235">MNAVRVLIADDNPVVRAGLAALLTAQDGIEVVAEAADGRQACAAAAEHRPDVVLLDVRMPVLDGLAALPCLVPIAPVLMLTYSREDEVVRAAVRGGAGGYLVHGEFTADQLVGAVRDITEGRACLTTSAASALMAHTRARTPGRSLQSQHAPLQVQSDVAQSVSAGVDRARYGLSQREEEVMELITGGMTNHQIAAACFISEKTVKNHINRIFAKLHAANRSQAIAVWLGTVRGPVRHG</sequence>
<dbReference type="InterPro" id="IPR011006">
    <property type="entry name" value="CheY-like_superfamily"/>
</dbReference>
<dbReference type="PANTHER" id="PTHR43214:SF24">
    <property type="entry name" value="TRANSCRIPTIONAL REGULATORY PROTEIN NARL-RELATED"/>
    <property type="match status" value="1"/>
</dbReference>
<evidence type="ECO:0000259" key="7">
    <source>
        <dbReference type="PROSITE" id="PS50110"/>
    </source>
</evidence>
<gene>
    <name evidence="8" type="ORF">NON19_29275</name>
</gene>
<accession>A0ABT1PKX9</accession>
<evidence type="ECO:0000259" key="6">
    <source>
        <dbReference type="PROSITE" id="PS50043"/>
    </source>
</evidence>
<feature type="domain" description="HTH luxR-type" evidence="6">
    <location>
        <begin position="167"/>
        <end position="232"/>
    </location>
</feature>
<protein>
    <submittedName>
        <fullName evidence="8">Response regulator transcription factor</fullName>
    </submittedName>
</protein>
<organism evidence="8 9">
    <name type="scientific">Streptantibioticus rubrisoli</name>
    <dbReference type="NCBI Taxonomy" id="1387313"/>
    <lineage>
        <taxon>Bacteria</taxon>
        <taxon>Bacillati</taxon>
        <taxon>Actinomycetota</taxon>
        <taxon>Actinomycetes</taxon>
        <taxon>Kitasatosporales</taxon>
        <taxon>Streptomycetaceae</taxon>
        <taxon>Streptantibioticus</taxon>
    </lineage>
</organism>
<keyword evidence="4" id="KW-0804">Transcription</keyword>
<evidence type="ECO:0000256" key="4">
    <source>
        <dbReference type="ARBA" id="ARBA00023163"/>
    </source>
</evidence>
<dbReference type="SUPFAM" id="SSF52172">
    <property type="entry name" value="CheY-like"/>
    <property type="match status" value="1"/>
</dbReference>
<keyword evidence="1 5" id="KW-0597">Phosphoprotein</keyword>
<reference evidence="8 9" key="1">
    <citation type="submission" date="2022-06" db="EMBL/GenBank/DDBJ databases">
        <title>Draft genome sequence of type strain Streptomyces rubrisoli DSM 42083.</title>
        <authorList>
            <person name="Duangmal K."/>
            <person name="Klaysubun C."/>
        </authorList>
    </citation>
    <scope>NUCLEOTIDE SEQUENCE [LARGE SCALE GENOMIC DNA]</scope>
    <source>
        <strain evidence="8 9">DSM 42083</strain>
    </source>
</reference>
<dbReference type="PROSITE" id="PS50110">
    <property type="entry name" value="RESPONSE_REGULATORY"/>
    <property type="match status" value="1"/>
</dbReference>
<dbReference type="SMART" id="SM00448">
    <property type="entry name" value="REC"/>
    <property type="match status" value="1"/>
</dbReference>
<dbReference type="InterPro" id="IPR016032">
    <property type="entry name" value="Sig_transdc_resp-reg_C-effctor"/>
</dbReference>
<dbReference type="InterPro" id="IPR058245">
    <property type="entry name" value="NreC/VraR/RcsB-like_REC"/>
</dbReference>
<dbReference type="Gene3D" id="3.40.50.2300">
    <property type="match status" value="1"/>
</dbReference>
<dbReference type="CDD" id="cd17535">
    <property type="entry name" value="REC_NarL-like"/>
    <property type="match status" value="1"/>
</dbReference>
<dbReference type="Pfam" id="PF00072">
    <property type="entry name" value="Response_reg"/>
    <property type="match status" value="1"/>
</dbReference>
<evidence type="ECO:0000256" key="2">
    <source>
        <dbReference type="ARBA" id="ARBA00023015"/>
    </source>
</evidence>
<dbReference type="CDD" id="cd06170">
    <property type="entry name" value="LuxR_C_like"/>
    <property type="match status" value="1"/>
</dbReference>
<dbReference type="InterPro" id="IPR001789">
    <property type="entry name" value="Sig_transdc_resp-reg_receiver"/>
</dbReference>
<evidence type="ECO:0000313" key="8">
    <source>
        <dbReference type="EMBL" id="MCQ4046024.1"/>
    </source>
</evidence>
<keyword evidence="9" id="KW-1185">Reference proteome</keyword>